<gene>
    <name evidence="11" type="ORF">LANO_0C00760G</name>
</gene>
<feature type="transmembrane region" description="Helical" evidence="10">
    <location>
        <begin position="12"/>
        <end position="31"/>
    </location>
</feature>
<keyword evidence="12" id="KW-1185">Reference proteome</keyword>
<evidence type="ECO:0000313" key="11">
    <source>
        <dbReference type="EMBL" id="SCU84212.1"/>
    </source>
</evidence>
<reference evidence="12" key="1">
    <citation type="submission" date="2016-03" db="EMBL/GenBank/DDBJ databases">
        <authorList>
            <person name="Devillers Hugo."/>
        </authorList>
    </citation>
    <scope>NUCLEOTIDE SEQUENCE [LARGE SCALE GENOMIC DNA]</scope>
</reference>
<evidence type="ECO:0000256" key="1">
    <source>
        <dbReference type="ARBA" id="ARBA00003659"/>
    </source>
</evidence>
<evidence type="ECO:0000256" key="9">
    <source>
        <dbReference type="ARBA" id="ARBA00023140"/>
    </source>
</evidence>
<evidence type="ECO:0000256" key="2">
    <source>
        <dbReference type="ARBA" id="ARBA00004549"/>
    </source>
</evidence>
<dbReference type="OrthoDB" id="4036401at2759"/>
<dbReference type="AlphaFoldDB" id="A0A1G4J3V3"/>
<evidence type="ECO:0000256" key="5">
    <source>
        <dbReference type="ARBA" id="ARBA00022593"/>
    </source>
</evidence>
<name>A0A1G4J3V3_9SACH</name>
<evidence type="ECO:0000256" key="3">
    <source>
        <dbReference type="ARBA" id="ARBA00009642"/>
    </source>
</evidence>
<dbReference type="Proteomes" id="UP000189911">
    <property type="component" value="Chromosome C"/>
</dbReference>
<protein>
    <recommendedName>
        <fullName evidence="4">Peroxisome assembly protein 22</fullName>
    </recommendedName>
</protein>
<dbReference type="InterPro" id="IPR038613">
    <property type="entry name" value="Peroxin-22_C_sf"/>
</dbReference>
<dbReference type="EMBL" id="LT598446">
    <property type="protein sequence ID" value="SCU84212.1"/>
    <property type="molecule type" value="Genomic_DNA"/>
</dbReference>
<evidence type="ECO:0000313" key="12">
    <source>
        <dbReference type="Proteomes" id="UP000189911"/>
    </source>
</evidence>
<comment type="subcellular location">
    <subcellularLocation>
        <location evidence="2">Peroxisome membrane</location>
        <topology evidence="2">Single-pass membrane protein</topology>
    </subcellularLocation>
</comment>
<sequence length="138" mass="15616">MSTRRHRSRIGVLISAGVITALAIGSSYVWLKKRTSSADANYRKPKSICVVLTESLFSGIDWAKLASIDSVIIQPPNFKVTIDQGVFPEHRIITCETNEGVWSVVRHLRKDELVVRTEEFQQIPNDIHRFSKPTEDLP</sequence>
<evidence type="ECO:0000256" key="10">
    <source>
        <dbReference type="SAM" id="Phobius"/>
    </source>
</evidence>
<dbReference type="InterPro" id="IPR024359">
    <property type="entry name" value="Peroxin-22"/>
</dbReference>
<evidence type="ECO:0000256" key="7">
    <source>
        <dbReference type="ARBA" id="ARBA00022989"/>
    </source>
</evidence>
<dbReference type="Pfam" id="PF12827">
    <property type="entry name" value="Peroxin-22"/>
    <property type="match status" value="1"/>
</dbReference>
<proteinExistence type="inferred from homology"/>
<comment type="similarity">
    <text evidence="3">Belongs to the peroxin-22 family.</text>
</comment>
<accession>A0A1G4J3V3</accession>
<evidence type="ECO:0000256" key="4">
    <source>
        <dbReference type="ARBA" id="ARBA00018967"/>
    </source>
</evidence>
<keyword evidence="6 10" id="KW-0812">Transmembrane</keyword>
<organism evidence="11 12">
    <name type="scientific">Lachancea nothofagi CBS 11611</name>
    <dbReference type="NCBI Taxonomy" id="1266666"/>
    <lineage>
        <taxon>Eukaryota</taxon>
        <taxon>Fungi</taxon>
        <taxon>Dikarya</taxon>
        <taxon>Ascomycota</taxon>
        <taxon>Saccharomycotina</taxon>
        <taxon>Saccharomycetes</taxon>
        <taxon>Saccharomycetales</taxon>
        <taxon>Saccharomycetaceae</taxon>
        <taxon>Lachancea</taxon>
    </lineage>
</organism>
<keyword evidence="9" id="KW-0576">Peroxisome</keyword>
<evidence type="ECO:0000256" key="8">
    <source>
        <dbReference type="ARBA" id="ARBA00023136"/>
    </source>
</evidence>
<keyword evidence="5" id="KW-0962">Peroxisome biogenesis</keyword>
<keyword evidence="7 10" id="KW-1133">Transmembrane helix</keyword>
<comment type="function">
    <text evidence="1">Involved in peroxisome biogenesis.</text>
</comment>
<dbReference type="GO" id="GO:0005778">
    <property type="term" value="C:peroxisomal membrane"/>
    <property type="evidence" value="ECO:0007669"/>
    <property type="project" value="UniProtKB-SubCell"/>
</dbReference>
<evidence type="ECO:0000256" key="6">
    <source>
        <dbReference type="ARBA" id="ARBA00022692"/>
    </source>
</evidence>
<dbReference type="Gene3D" id="3.40.50.11730">
    <property type="entry name" value="Peroxisome assembly protein 22"/>
    <property type="match status" value="1"/>
</dbReference>
<dbReference type="GO" id="GO:0007031">
    <property type="term" value="P:peroxisome organization"/>
    <property type="evidence" value="ECO:0007669"/>
    <property type="project" value="UniProtKB-KW"/>
</dbReference>
<keyword evidence="8 10" id="KW-0472">Membrane</keyword>